<evidence type="ECO:0000313" key="4">
    <source>
        <dbReference type="EMBL" id="OAN44052.1"/>
    </source>
</evidence>
<evidence type="ECO:0000259" key="3">
    <source>
        <dbReference type="PROSITE" id="PS51724"/>
    </source>
</evidence>
<name>A0A178M5M6_9PROT</name>
<dbReference type="InterPro" id="IPR007730">
    <property type="entry name" value="SPOR-like_dom"/>
</dbReference>
<dbReference type="OrthoDB" id="7338235at2"/>
<feature type="region of interest" description="Disordered" evidence="1">
    <location>
        <begin position="145"/>
        <end position="209"/>
    </location>
</feature>
<protein>
    <submittedName>
        <fullName evidence="4">Energy transducer TonB</fullName>
    </submittedName>
</protein>
<organism evidence="4 5">
    <name type="scientific">Paramagnetospirillum marisnigri</name>
    <dbReference type="NCBI Taxonomy" id="1285242"/>
    <lineage>
        <taxon>Bacteria</taxon>
        <taxon>Pseudomonadati</taxon>
        <taxon>Pseudomonadota</taxon>
        <taxon>Alphaproteobacteria</taxon>
        <taxon>Rhodospirillales</taxon>
        <taxon>Magnetospirillaceae</taxon>
        <taxon>Paramagnetospirillum</taxon>
    </lineage>
</organism>
<dbReference type="AlphaFoldDB" id="A0A178M5M6"/>
<dbReference type="STRING" id="1285242.A6A04_09245"/>
<gene>
    <name evidence="4" type="ORF">A6A04_09245</name>
</gene>
<evidence type="ECO:0000256" key="2">
    <source>
        <dbReference type="SAM" id="Phobius"/>
    </source>
</evidence>
<dbReference type="Proteomes" id="UP000078428">
    <property type="component" value="Unassembled WGS sequence"/>
</dbReference>
<feature type="compositionally biased region" description="Pro residues" evidence="1">
    <location>
        <begin position="146"/>
        <end position="156"/>
    </location>
</feature>
<feature type="compositionally biased region" description="Pro residues" evidence="1">
    <location>
        <begin position="225"/>
        <end position="235"/>
    </location>
</feature>
<keyword evidence="5" id="KW-1185">Reference proteome</keyword>
<sequence>MARGPSDDFDDDIQKIIPQRFDADADSHQARAGHRLRGMVTIVVAVVAVGAIVAAGLHFLGGKKGAGLGVPVIRADDKPIKMRPPPGDRGGMQVPNQDKLVYERMEQGTDAEPKVERLLPQAEAPKAPPKLAQPVETLIPLQPQIQPQPAPVPQRPTAPLAAKPGEPPNPKAAPTPKVAAQPMEGAATVPPPAPPSAPAYQPVQARTPAQDQVITPAQVASAPAAPSPAAMPAPAVPKASGGIGDYVIQLGAVRAQDLAEKEWARIQKGNADLLGTLRPDIVRVELEGKGVFWRVRAAPLTEQAARQICAELAHRSQGCIVARK</sequence>
<feature type="region of interest" description="Disordered" evidence="1">
    <location>
        <begin position="217"/>
        <end position="236"/>
    </location>
</feature>
<dbReference type="Gene3D" id="3.30.70.1070">
    <property type="entry name" value="Sporulation related repeat"/>
    <property type="match status" value="1"/>
</dbReference>
<dbReference type="RefSeq" id="WP_068495845.1">
    <property type="nucleotide sequence ID" value="NZ_LWQT01000120.1"/>
</dbReference>
<keyword evidence="2" id="KW-0812">Transmembrane</keyword>
<feature type="transmembrane region" description="Helical" evidence="2">
    <location>
        <begin position="39"/>
        <end position="60"/>
    </location>
</feature>
<proteinExistence type="predicted"/>
<dbReference type="EMBL" id="LWQT01000120">
    <property type="protein sequence ID" value="OAN44052.1"/>
    <property type="molecule type" value="Genomic_DNA"/>
</dbReference>
<feature type="domain" description="SPOR" evidence="3">
    <location>
        <begin position="240"/>
        <end position="324"/>
    </location>
</feature>
<keyword evidence="2" id="KW-0472">Membrane</keyword>
<dbReference type="PROSITE" id="PS51724">
    <property type="entry name" value="SPOR"/>
    <property type="match status" value="1"/>
</dbReference>
<evidence type="ECO:0000256" key="1">
    <source>
        <dbReference type="SAM" id="MobiDB-lite"/>
    </source>
</evidence>
<reference evidence="4 5" key="1">
    <citation type="submission" date="2016-04" db="EMBL/GenBank/DDBJ databases">
        <title>Draft genome sequence of freshwater magnetotactic bacteria Magnetospirillum marisnigri SP-1 and Magnetospirillum moscoviense BB-1.</title>
        <authorList>
            <person name="Koziaeva V."/>
            <person name="Dziuba M.V."/>
            <person name="Ivanov T.M."/>
            <person name="Kuznetsov B."/>
            <person name="Grouzdev D.S."/>
        </authorList>
    </citation>
    <scope>NUCLEOTIDE SEQUENCE [LARGE SCALE GENOMIC DNA]</scope>
    <source>
        <strain evidence="4 5">SP-1</strain>
    </source>
</reference>
<keyword evidence="2" id="KW-1133">Transmembrane helix</keyword>
<dbReference type="InterPro" id="IPR036680">
    <property type="entry name" value="SPOR-like_sf"/>
</dbReference>
<dbReference type="GO" id="GO:0042834">
    <property type="term" value="F:peptidoglycan binding"/>
    <property type="evidence" value="ECO:0007669"/>
    <property type="project" value="InterPro"/>
</dbReference>
<evidence type="ECO:0000313" key="5">
    <source>
        <dbReference type="Proteomes" id="UP000078428"/>
    </source>
</evidence>
<comment type="caution">
    <text evidence="4">The sequence shown here is derived from an EMBL/GenBank/DDBJ whole genome shotgun (WGS) entry which is preliminary data.</text>
</comment>
<accession>A0A178M5M6</accession>
<dbReference type="Pfam" id="PF05036">
    <property type="entry name" value="SPOR"/>
    <property type="match status" value="1"/>
</dbReference>